<protein>
    <recommendedName>
        <fullName evidence="10">Cenp-O kinetochore centromere component</fullName>
    </recommendedName>
</protein>
<keyword evidence="9" id="KW-1185">Reference proteome</keyword>
<dbReference type="Proteomes" id="UP001642720">
    <property type="component" value="Unassembled WGS sequence"/>
</dbReference>
<dbReference type="Pfam" id="PF09496">
    <property type="entry name" value="CENP-O"/>
    <property type="match status" value="1"/>
</dbReference>
<keyword evidence="6" id="KW-0137">Centromere</keyword>
<dbReference type="PANTHER" id="PTHR14582">
    <property type="entry name" value="INNER KINETOCHORE SUBUNIT MAL2"/>
    <property type="match status" value="1"/>
</dbReference>
<evidence type="ECO:0000256" key="7">
    <source>
        <dbReference type="SAM" id="MobiDB-lite"/>
    </source>
</evidence>
<feature type="region of interest" description="Disordered" evidence="7">
    <location>
        <begin position="72"/>
        <end position="92"/>
    </location>
</feature>
<reference evidence="8 9" key="1">
    <citation type="submission" date="2018-01" db="EMBL/GenBank/DDBJ databases">
        <title>Genome characterization of the sugarcane-associated fungus Trichoderma ghanense CCMA-1212 and their application in lignocelulose bioconversion.</title>
        <authorList>
            <person name="Steindorff A.S."/>
            <person name="Mendes T.D."/>
            <person name="Vilela E.S.D."/>
            <person name="Rodrigues D.S."/>
            <person name="Formighieri E.F."/>
            <person name="Melo I.S."/>
            <person name="Favaro L.C.L."/>
        </authorList>
    </citation>
    <scope>NUCLEOTIDE SEQUENCE [LARGE SCALE GENOMIC DNA]</scope>
    <source>
        <strain evidence="8 9">CCMA-1212</strain>
    </source>
</reference>
<dbReference type="InterPro" id="IPR018464">
    <property type="entry name" value="CENP-O"/>
</dbReference>
<keyword evidence="5" id="KW-0539">Nucleus</keyword>
<dbReference type="PANTHER" id="PTHR14582:SF1">
    <property type="entry name" value="CENTROMERE PROTEIN O"/>
    <property type="match status" value="1"/>
</dbReference>
<evidence type="ECO:0000256" key="6">
    <source>
        <dbReference type="ARBA" id="ARBA00023328"/>
    </source>
</evidence>
<dbReference type="EMBL" id="PPTA01000016">
    <property type="protein sequence ID" value="TFA99092.1"/>
    <property type="molecule type" value="Genomic_DNA"/>
</dbReference>
<evidence type="ECO:0008006" key="10">
    <source>
        <dbReference type="Google" id="ProtNLM"/>
    </source>
</evidence>
<evidence type="ECO:0000256" key="2">
    <source>
        <dbReference type="ARBA" id="ARBA00004584"/>
    </source>
</evidence>
<proteinExistence type="inferred from homology"/>
<evidence type="ECO:0000313" key="9">
    <source>
        <dbReference type="Proteomes" id="UP001642720"/>
    </source>
</evidence>
<evidence type="ECO:0000313" key="8">
    <source>
        <dbReference type="EMBL" id="TFA99092.1"/>
    </source>
</evidence>
<evidence type="ECO:0000256" key="4">
    <source>
        <dbReference type="ARBA" id="ARBA00022454"/>
    </source>
</evidence>
<name>A0ABY2GT23_9HYPO</name>
<comment type="similarity">
    <text evidence="3">Belongs to the CENP-O/MCM21 family.</text>
</comment>
<keyword evidence="4" id="KW-0158">Chromosome</keyword>
<dbReference type="RefSeq" id="XP_073555294.1">
    <property type="nucleotide sequence ID" value="XM_073706335.1"/>
</dbReference>
<dbReference type="GeneID" id="300580785"/>
<evidence type="ECO:0000256" key="1">
    <source>
        <dbReference type="ARBA" id="ARBA00004123"/>
    </source>
</evidence>
<gene>
    <name evidence="8" type="ORF">CCMA1212_009245</name>
</gene>
<accession>A0ABY2GT23</accession>
<comment type="caution">
    <text evidence="8">The sequence shown here is derived from an EMBL/GenBank/DDBJ whole genome shotgun (WGS) entry which is preliminary data.</text>
</comment>
<evidence type="ECO:0000256" key="5">
    <source>
        <dbReference type="ARBA" id="ARBA00023242"/>
    </source>
</evidence>
<sequence>MDPTLDELQVDPLDEEIASLKQQGNTRARKLTAPLHLVPTVAHLRKTLKIECSTILSSPSIQEALISSLNPQPSARSAALRPRKPRRSAERDEQLLLARSKQQEAYNQQCLYRIAASVTAFKVRDPDPSAVDGGHVLGLRFEIMTRGQFLQPYYVMLNRPYPGNAKFLRIHRHTVPPAIPLPGLAARHLPAPKQQIEGGGEGDTLPLPPKQDLERFVKSLRREIMRYHNRLGVSADLRRSLGAHSSHSLMAADGSLPPNTIVDVSIADTEAKQIRLTWADERNGRLAMDDDGRVVKFMVFGAEGRDWETTRQLGESQGRVEDVAKMLEEYAAGRE</sequence>
<organism evidence="8 9">
    <name type="scientific">Trichoderma ghanense</name>
    <dbReference type="NCBI Taxonomy" id="65468"/>
    <lineage>
        <taxon>Eukaryota</taxon>
        <taxon>Fungi</taxon>
        <taxon>Dikarya</taxon>
        <taxon>Ascomycota</taxon>
        <taxon>Pezizomycotina</taxon>
        <taxon>Sordariomycetes</taxon>
        <taxon>Hypocreomycetidae</taxon>
        <taxon>Hypocreales</taxon>
        <taxon>Hypocreaceae</taxon>
        <taxon>Trichoderma</taxon>
    </lineage>
</organism>
<evidence type="ECO:0000256" key="3">
    <source>
        <dbReference type="ARBA" id="ARBA00007321"/>
    </source>
</evidence>
<comment type="subcellular location">
    <subcellularLocation>
        <location evidence="2">Chromosome</location>
        <location evidence="2">Centromere</location>
    </subcellularLocation>
    <subcellularLocation>
        <location evidence="1">Nucleus</location>
    </subcellularLocation>
</comment>